<dbReference type="Proteomes" id="UP001500975">
    <property type="component" value="Unassembled WGS sequence"/>
</dbReference>
<feature type="region of interest" description="Disordered" evidence="1">
    <location>
        <begin position="68"/>
        <end position="101"/>
    </location>
</feature>
<dbReference type="RefSeq" id="WP_345538368.1">
    <property type="nucleotide sequence ID" value="NZ_BAABGJ010000021.1"/>
</dbReference>
<sequence>MSIALLHRIANAHRFPVILTSDADIKAFRTLFRAGHVIGAMQAIPSLQVGVVVTEITPQGKLALEAAKEKEAKGKGRRMAAPPVNSPAPRDPAALPAASST</sequence>
<evidence type="ECO:0000313" key="3">
    <source>
        <dbReference type="Proteomes" id="UP001500975"/>
    </source>
</evidence>
<protein>
    <submittedName>
        <fullName evidence="2">Uncharacterized protein</fullName>
    </submittedName>
</protein>
<reference evidence="3" key="1">
    <citation type="journal article" date="2019" name="Int. J. Syst. Evol. Microbiol.">
        <title>The Global Catalogue of Microorganisms (GCM) 10K type strain sequencing project: providing services to taxonomists for standard genome sequencing and annotation.</title>
        <authorList>
            <consortium name="The Broad Institute Genomics Platform"/>
            <consortium name="The Broad Institute Genome Sequencing Center for Infectious Disease"/>
            <person name="Wu L."/>
            <person name="Ma J."/>
        </authorList>
    </citation>
    <scope>NUCLEOTIDE SEQUENCE [LARGE SCALE GENOMIC DNA]</scope>
    <source>
        <strain evidence="3">JCM 17804</strain>
    </source>
</reference>
<evidence type="ECO:0000256" key="1">
    <source>
        <dbReference type="SAM" id="MobiDB-lite"/>
    </source>
</evidence>
<organism evidence="2 3">
    <name type="scientific">Variovorax defluvii</name>
    <dbReference type="NCBI Taxonomy" id="913761"/>
    <lineage>
        <taxon>Bacteria</taxon>
        <taxon>Pseudomonadati</taxon>
        <taxon>Pseudomonadota</taxon>
        <taxon>Betaproteobacteria</taxon>
        <taxon>Burkholderiales</taxon>
        <taxon>Comamonadaceae</taxon>
        <taxon>Variovorax</taxon>
    </lineage>
</organism>
<gene>
    <name evidence="2" type="ORF">GCM10023165_26280</name>
</gene>
<proteinExistence type="predicted"/>
<comment type="caution">
    <text evidence="2">The sequence shown here is derived from an EMBL/GenBank/DDBJ whole genome shotgun (WGS) entry which is preliminary data.</text>
</comment>
<keyword evidence="3" id="KW-1185">Reference proteome</keyword>
<feature type="compositionally biased region" description="Low complexity" evidence="1">
    <location>
        <begin position="91"/>
        <end position="101"/>
    </location>
</feature>
<evidence type="ECO:0000313" key="2">
    <source>
        <dbReference type="EMBL" id="GAA4343651.1"/>
    </source>
</evidence>
<accession>A0ABP8HSE3</accession>
<name>A0ABP8HSE3_9BURK</name>
<dbReference type="EMBL" id="BAABGJ010000021">
    <property type="protein sequence ID" value="GAA4343651.1"/>
    <property type="molecule type" value="Genomic_DNA"/>
</dbReference>